<dbReference type="Pfam" id="PF11726">
    <property type="entry name" value="YagK_YfjJ_C"/>
    <property type="match status" value="1"/>
</dbReference>
<evidence type="ECO:0000313" key="3">
    <source>
        <dbReference type="Proteomes" id="UP000244908"/>
    </source>
</evidence>
<dbReference type="AlphaFoldDB" id="A0A2Y9TW20"/>
<name>A0A2Y9TW20_9GAMM</name>
<dbReference type="EMBL" id="CP029185">
    <property type="protein sequence ID" value="AWH87903.1"/>
    <property type="molecule type" value="Genomic_DNA"/>
</dbReference>
<dbReference type="OrthoDB" id="5701642at2"/>
<reference evidence="2 3" key="1">
    <citation type="journal article" date="2019" name="Int. J. Syst. Evol. Microbiol.">
        <title>Limnobaculum parvum gen. nov., sp. nov., isolated from a freshwater lake.</title>
        <authorList>
            <person name="Baek C."/>
            <person name="Shin S.K."/>
            <person name="Yi H."/>
        </authorList>
    </citation>
    <scope>NUCLEOTIDE SEQUENCE [LARGE SCALE GENOMIC DNA]</scope>
    <source>
        <strain evidence="2 3">HYN0051</strain>
    </source>
</reference>
<evidence type="ECO:0000313" key="2">
    <source>
        <dbReference type="EMBL" id="AWH87903.1"/>
    </source>
</evidence>
<dbReference type="Proteomes" id="UP000244908">
    <property type="component" value="Chromosome"/>
</dbReference>
<sequence length="75" mass="8426">MAALITQAWMSALGVTDDRYRSLTYFPENPCYYLNVNASDFDDVYAELIVRVSYLAKVKSKISGDGERNFGCSQS</sequence>
<gene>
    <name evidence="2" type="ORF">HYN51_04610</name>
</gene>
<proteinExistence type="predicted"/>
<accession>A0A2Y9TW20</accession>
<dbReference type="KEGG" id="lpv:HYN51_04610"/>
<feature type="domain" description="YagK/YfjJ C-terminal" evidence="1">
    <location>
        <begin position="1"/>
        <end position="73"/>
    </location>
</feature>
<organism evidence="2 3">
    <name type="scientific">Limnobaculum parvum</name>
    <dbReference type="NCBI Taxonomy" id="2172103"/>
    <lineage>
        <taxon>Bacteria</taxon>
        <taxon>Pseudomonadati</taxon>
        <taxon>Pseudomonadota</taxon>
        <taxon>Gammaproteobacteria</taxon>
        <taxon>Enterobacterales</taxon>
        <taxon>Budviciaceae</taxon>
        <taxon>Limnobaculum</taxon>
    </lineage>
</organism>
<dbReference type="InterPro" id="IPR057271">
    <property type="entry name" value="YagK_YfjJ_C"/>
</dbReference>
<protein>
    <submittedName>
        <fullName evidence="2">Inovirus Gp2 family protein</fullName>
    </submittedName>
</protein>
<evidence type="ECO:0000259" key="1">
    <source>
        <dbReference type="Pfam" id="PF11726"/>
    </source>
</evidence>
<keyword evidence="3" id="KW-1185">Reference proteome</keyword>